<evidence type="ECO:0000313" key="3">
    <source>
        <dbReference type="Proteomes" id="UP001258017"/>
    </source>
</evidence>
<evidence type="ECO:0000256" key="1">
    <source>
        <dbReference type="SAM" id="MobiDB-lite"/>
    </source>
</evidence>
<name>A0AAD9RDF0_9HYME</name>
<dbReference type="Proteomes" id="UP001258017">
    <property type="component" value="Unassembled WGS sequence"/>
</dbReference>
<protein>
    <submittedName>
        <fullName evidence="2">Uncharacterized protein</fullName>
    </submittedName>
</protein>
<feature type="compositionally biased region" description="Acidic residues" evidence="1">
    <location>
        <begin position="51"/>
        <end position="62"/>
    </location>
</feature>
<evidence type="ECO:0000313" key="2">
    <source>
        <dbReference type="EMBL" id="KAK2577707.1"/>
    </source>
</evidence>
<dbReference type="EMBL" id="JAIFRP010002121">
    <property type="protein sequence ID" value="KAK2577707.1"/>
    <property type="molecule type" value="Genomic_DNA"/>
</dbReference>
<gene>
    <name evidence="2" type="ORF">KPH14_012559</name>
</gene>
<feature type="region of interest" description="Disordered" evidence="1">
    <location>
        <begin position="43"/>
        <end position="62"/>
    </location>
</feature>
<reference evidence="2" key="2">
    <citation type="journal article" date="2023" name="Commun. Biol.">
        <title>Intrasexual cuticular hydrocarbon dimorphism in a wasp sheds light on hydrocarbon biosynthesis genes in Hymenoptera.</title>
        <authorList>
            <person name="Moris V.C."/>
            <person name="Podsiadlowski L."/>
            <person name="Martin S."/>
            <person name="Oeyen J.P."/>
            <person name="Donath A."/>
            <person name="Petersen M."/>
            <person name="Wilbrandt J."/>
            <person name="Misof B."/>
            <person name="Liedtke D."/>
            <person name="Thamm M."/>
            <person name="Scheiner R."/>
            <person name="Schmitt T."/>
            <person name="Niehuis O."/>
        </authorList>
    </citation>
    <scope>NUCLEOTIDE SEQUENCE</scope>
    <source>
        <strain evidence="2">GBR_01_08_01A</strain>
    </source>
</reference>
<feature type="non-terminal residue" evidence="2">
    <location>
        <position position="62"/>
    </location>
</feature>
<keyword evidence="3" id="KW-1185">Reference proteome</keyword>
<sequence length="62" mass="7006">MKKFGHLVPMIQQLCFAHGIQLAAVEVLYGKVISAIELQVDEERNTTKDSSDDEILDEEMNN</sequence>
<organism evidence="2 3">
    <name type="scientific">Odynerus spinipes</name>
    <dbReference type="NCBI Taxonomy" id="1348599"/>
    <lineage>
        <taxon>Eukaryota</taxon>
        <taxon>Metazoa</taxon>
        <taxon>Ecdysozoa</taxon>
        <taxon>Arthropoda</taxon>
        <taxon>Hexapoda</taxon>
        <taxon>Insecta</taxon>
        <taxon>Pterygota</taxon>
        <taxon>Neoptera</taxon>
        <taxon>Endopterygota</taxon>
        <taxon>Hymenoptera</taxon>
        <taxon>Apocrita</taxon>
        <taxon>Aculeata</taxon>
        <taxon>Vespoidea</taxon>
        <taxon>Vespidae</taxon>
        <taxon>Eumeninae</taxon>
        <taxon>Odynerus</taxon>
    </lineage>
</organism>
<reference evidence="2" key="1">
    <citation type="submission" date="2021-08" db="EMBL/GenBank/DDBJ databases">
        <authorList>
            <person name="Misof B."/>
            <person name="Oliver O."/>
            <person name="Podsiadlowski L."/>
            <person name="Donath A."/>
            <person name="Peters R."/>
            <person name="Mayer C."/>
            <person name="Rust J."/>
            <person name="Gunkel S."/>
            <person name="Lesny P."/>
            <person name="Martin S."/>
            <person name="Oeyen J.P."/>
            <person name="Petersen M."/>
            <person name="Panagiotis P."/>
            <person name="Wilbrandt J."/>
            <person name="Tanja T."/>
        </authorList>
    </citation>
    <scope>NUCLEOTIDE SEQUENCE</scope>
    <source>
        <strain evidence="2">GBR_01_08_01A</strain>
        <tissue evidence="2">Thorax + abdomen</tissue>
    </source>
</reference>
<accession>A0AAD9RDF0</accession>
<comment type="caution">
    <text evidence="2">The sequence shown here is derived from an EMBL/GenBank/DDBJ whole genome shotgun (WGS) entry which is preliminary data.</text>
</comment>
<proteinExistence type="predicted"/>
<dbReference type="AlphaFoldDB" id="A0AAD9RDF0"/>